<evidence type="ECO:0000313" key="3">
    <source>
        <dbReference type="Proteomes" id="UP000324897"/>
    </source>
</evidence>
<proteinExistence type="predicted"/>
<dbReference type="EMBL" id="RWGY01000013">
    <property type="protein sequence ID" value="TVU26697.1"/>
    <property type="molecule type" value="Genomic_DNA"/>
</dbReference>
<evidence type="ECO:0000313" key="2">
    <source>
        <dbReference type="EMBL" id="TVU26697.1"/>
    </source>
</evidence>
<comment type="caution">
    <text evidence="2">The sequence shown here is derived from an EMBL/GenBank/DDBJ whole genome shotgun (WGS) entry which is preliminary data.</text>
</comment>
<dbReference type="Gramene" id="TVU26697">
    <property type="protein sequence ID" value="TVU26697"/>
    <property type="gene ID" value="EJB05_29253"/>
</dbReference>
<name>A0A5J9UUC5_9POAL</name>
<keyword evidence="3" id="KW-1185">Reference proteome</keyword>
<gene>
    <name evidence="2" type="ORF">EJB05_29253</name>
</gene>
<dbReference type="Proteomes" id="UP000324897">
    <property type="component" value="Chromosome 2"/>
</dbReference>
<feature type="region of interest" description="Disordered" evidence="1">
    <location>
        <begin position="1"/>
        <end position="23"/>
    </location>
</feature>
<dbReference type="AlphaFoldDB" id="A0A5J9UUC5"/>
<accession>A0A5J9UUC5</accession>
<organism evidence="2 3">
    <name type="scientific">Eragrostis curvula</name>
    <name type="common">weeping love grass</name>
    <dbReference type="NCBI Taxonomy" id="38414"/>
    <lineage>
        <taxon>Eukaryota</taxon>
        <taxon>Viridiplantae</taxon>
        <taxon>Streptophyta</taxon>
        <taxon>Embryophyta</taxon>
        <taxon>Tracheophyta</taxon>
        <taxon>Spermatophyta</taxon>
        <taxon>Magnoliopsida</taxon>
        <taxon>Liliopsida</taxon>
        <taxon>Poales</taxon>
        <taxon>Poaceae</taxon>
        <taxon>PACMAD clade</taxon>
        <taxon>Chloridoideae</taxon>
        <taxon>Eragrostideae</taxon>
        <taxon>Eragrostidinae</taxon>
        <taxon>Eragrostis</taxon>
    </lineage>
</organism>
<reference evidence="2 3" key="1">
    <citation type="journal article" date="2019" name="Sci. Rep.">
        <title>A high-quality genome of Eragrostis curvula grass provides insights into Poaceae evolution and supports new strategies to enhance forage quality.</title>
        <authorList>
            <person name="Carballo J."/>
            <person name="Santos B.A.C.M."/>
            <person name="Zappacosta D."/>
            <person name="Garbus I."/>
            <person name="Selva J.P."/>
            <person name="Gallo C.A."/>
            <person name="Diaz A."/>
            <person name="Albertini E."/>
            <person name="Caccamo M."/>
            <person name="Echenique V."/>
        </authorList>
    </citation>
    <scope>NUCLEOTIDE SEQUENCE [LARGE SCALE GENOMIC DNA]</scope>
    <source>
        <strain evidence="3">cv. Victoria</strain>
        <tissue evidence="2">Leaf</tissue>
    </source>
</reference>
<protein>
    <submittedName>
        <fullName evidence="2">Uncharacterized protein</fullName>
    </submittedName>
</protein>
<sequence length="231" mass="24379">MQVSVDAGDAEDPPPPSSPPTVVSDLVSSAVAPASLMGFSTFPMTPSLSGVSVAFQGFCNFGLPNQHVPTNFPSLTLPPFNHFGNMCSFSDLLRSASSGLLMPQSCPDNVQIPPTGPSESDLCFNSSKVDNVQIPSAGPSETDLCFNSSPGEKKTLETNIMDVQASTLNINDEVSPRGPYEVFSQSNGDSVAMETDIDESGYFTSVSISNVFIAPFMSTNTVFVFNVIISV</sequence>
<evidence type="ECO:0000256" key="1">
    <source>
        <dbReference type="SAM" id="MobiDB-lite"/>
    </source>
</evidence>